<keyword evidence="1" id="KW-1133">Transmembrane helix</keyword>
<proteinExistence type="predicted"/>
<dbReference type="AlphaFoldDB" id="A0A261F987"/>
<sequence>MNPFNPNNKFMQLLSQVIDALGTNILLVLTSIPVMTIGASLTAAHDVVRRQQRGEGHLTRAYFRAFRRNFVQASQIWLVFLVAGGLLAASWLYAPASLAVLVLQIFVALILVVGFEWAFYLQSRFANPTALTLRNAWIFAVSHIGVTLLLVAFDAAFLAIIIAAWFYWPQSEFLILLLGYGSLLHAHLPLLEYAMRQYLPHDKREEDQ</sequence>
<feature type="transmembrane region" description="Helical" evidence="1">
    <location>
        <begin position="173"/>
        <end position="194"/>
    </location>
</feature>
<feature type="transmembrane region" description="Helical" evidence="1">
    <location>
        <begin position="20"/>
        <end position="44"/>
    </location>
</feature>
<keyword evidence="3" id="KW-1185">Reference proteome</keyword>
<organism evidence="2 3">
    <name type="scientific">Aeriscardovia aeriphila</name>
    <dbReference type="NCBI Taxonomy" id="218139"/>
    <lineage>
        <taxon>Bacteria</taxon>
        <taxon>Bacillati</taxon>
        <taxon>Actinomycetota</taxon>
        <taxon>Actinomycetes</taxon>
        <taxon>Bifidobacteriales</taxon>
        <taxon>Bifidobacteriaceae</taxon>
        <taxon>Aeriscardovia</taxon>
    </lineage>
</organism>
<keyword evidence="2" id="KW-0560">Oxidoreductase</keyword>
<feature type="transmembrane region" description="Helical" evidence="1">
    <location>
        <begin position="141"/>
        <end position="167"/>
    </location>
</feature>
<keyword evidence="1" id="KW-0812">Transmembrane</keyword>
<evidence type="ECO:0000313" key="2">
    <source>
        <dbReference type="EMBL" id="OZG55710.1"/>
    </source>
</evidence>
<feature type="transmembrane region" description="Helical" evidence="1">
    <location>
        <begin position="76"/>
        <end position="94"/>
    </location>
</feature>
<evidence type="ECO:0000256" key="1">
    <source>
        <dbReference type="SAM" id="Phobius"/>
    </source>
</evidence>
<dbReference type="Pfam" id="PF04854">
    <property type="entry name" value="DUF624"/>
    <property type="match status" value="1"/>
</dbReference>
<protein>
    <submittedName>
        <fullName evidence="2">Beta-carotene 15,15'-monooxygenase</fullName>
    </submittedName>
</protein>
<reference evidence="2 3" key="1">
    <citation type="journal article" date="2017" name="BMC Genomics">
        <title>Comparative genomic and phylogenomic analyses of the Bifidobacteriaceae family.</title>
        <authorList>
            <person name="Lugli G.A."/>
            <person name="Milani C."/>
            <person name="Turroni F."/>
            <person name="Duranti S."/>
            <person name="Mancabelli L."/>
            <person name="Mangifesta M."/>
            <person name="Ferrario C."/>
            <person name="Modesto M."/>
            <person name="Mattarelli P."/>
            <person name="Jiri K."/>
            <person name="van Sinderen D."/>
            <person name="Ventura M."/>
        </authorList>
    </citation>
    <scope>NUCLEOTIDE SEQUENCE [LARGE SCALE GENOMIC DNA]</scope>
    <source>
        <strain evidence="2 3">LMG 21773</strain>
    </source>
</reference>
<keyword evidence="1" id="KW-0472">Membrane</keyword>
<comment type="caution">
    <text evidence="2">The sequence shown here is derived from an EMBL/GenBank/DDBJ whole genome shotgun (WGS) entry which is preliminary data.</text>
</comment>
<dbReference type="RefSeq" id="WP_094689334.1">
    <property type="nucleotide sequence ID" value="NZ_JACBYZ010000001.1"/>
</dbReference>
<dbReference type="Proteomes" id="UP000228976">
    <property type="component" value="Unassembled WGS sequence"/>
</dbReference>
<feature type="transmembrane region" description="Helical" evidence="1">
    <location>
        <begin position="100"/>
        <end position="120"/>
    </location>
</feature>
<dbReference type="EMBL" id="MWWU01000002">
    <property type="protein sequence ID" value="OZG55710.1"/>
    <property type="molecule type" value="Genomic_DNA"/>
</dbReference>
<dbReference type="OrthoDB" id="7948871at2"/>
<gene>
    <name evidence="2" type="ORF">AEAE_0198</name>
</gene>
<evidence type="ECO:0000313" key="3">
    <source>
        <dbReference type="Proteomes" id="UP000228976"/>
    </source>
</evidence>
<accession>A0A261F987</accession>
<name>A0A261F987_9BIFI</name>
<keyword evidence="2" id="KW-0503">Monooxygenase</keyword>
<dbReference type="InterPro" id="IPR006938">
    <property type="entry name" value="DUF624"/>
</dbReference>
<dbReference type="GO" id="GO:0004497">
    <property type="term" value="F:monooxygenase activity"/>
    <property type="evidence" value="ECO:0007669"/>
    <property type="project" value="UniProtKB-KW"/>
</dbReference>